<reference evidence="5" key="2">
    <citation type="submission" date="2015-01" db="EMBL/GenBank/DDBJ databases">
        <title>Evolutionary Origins and Diversification of the Mycorrhizal Mutualists.</title>
        <authorList>
            <consortium name="DOE Joint Genome Institute"/>
            <consortium name="Mycorrhizal Genomics Consortium"/>
            <person name="Kohler A."/>
            <person name="Kuo A."/>
            <person name="Nagy L.G."/>
            <person name="Floudas D."/>
            <person name="Copeland A."/>
            <person name="Barry K.W."/>
            <person name="Cichocki N."/>
            <person name="Veneault-Fourrey C."/>
            <person name="LaButti K."/>
            <person name="Lindquist E.A."/>
            <person name="Lipzen A."/>
            <person name="Lundell T."/>
            <person name="Morin E."/>
            <person name="Murat C."/>
            <person name="Riley R."/>
            <person name="Ohm R."/>
            <person name="Sun H."/>
            <person name="Tunlid A."/>
            <person name="Henrissat B."/>
            <person name="Grigoriev I.V."/>
            <person name="Hibbett D.S."/>
            <person name="Martin F."/>
        </authorList>
    </citation>
    <scope>NUCLEOTIDE SEQUENCE [LARGE SCALE GENOMIC DNA]</scope>
    <source>
        <strain evidence="5">Marx 270</strain>
    </source>
</reference>
<dbReference type="Pfam" id="PF22936">
    <property type="entry name" value="Pol_BBD"/>
    <property type="match status" value="1"/>
</dbReference>
<evidence type="ECO:0000256" key="1">
    <source>
        <dbReference type="PROSITE-ProRule" id="PRU00047"/>
    </source>
</evidence>
<evidence type="ECO:0000259" key="3">
    <source>
        <dbReference type="PROSITE" id="PS50158"/>
    </source>
</evidence>
<dbReference type="OrthoDB" id="2683886at2759"/>
<dbReference type="InParanoid" id="A0A0C3NW42"/>
<gene>
    <name evidence="4" type="ORF">M404DRAFT_155240</name>
</gene>
<evidence type="ECO:0000256" key="2">
    <source>
        <dbReference type="SAM" id="MobiDB-lite"/>
    </source>
</evidence>
<dbReference type="STRING" id="870435.A0A0C3NW42"/>
<dbReference type="InterPro" id="IPR054722">
    <property type="entry name" value="PolX-like_BBD"/>
</dbReference>
<dbReference type="GO" id="GO:0008270">
    <property type="term" value="F:zinc ion binding"/>
    <property type="evidence" value="ECO:0007669"/>
    <property type="project" value="UniProtKB-KW"/>
</dbReference>
<dbReference type="EMBL" id="KN832005">
    <property type="protein sequence ID" value="KIN99388.1"/>
    <property type="molecule type" value="Genomic_DNA"/>
</dbReference>
<feature type="compositionally biased region" description="Basic residues" evidence="2">
    <location>
        <begin position="124"/>
        <end position="134"/>
    </location>
</feature>
<dbReference type="Proteomes" id="UP000054217">
    <property type="component" value="Unassembled WGS sequence"/>
</dbReference>
<protein>
    <recommendedName>
        <fullName evidence="3">CCHC-type domain-containing protein</fullName>
    </recommendedName>
</protein>
<feature type="region of interest" description="Disordered" evidence="2">
    <location>
        <begin position="114"/>
        <end position="138"/>
    </location>
</feature>
<keyword evidence="1" id="KW-0863">Zinc-finger</keyword>
<feature type="domain" description="CCHC-type" evidence="3">
    <location>
        <begin position="96"/>
        <end position="109"/>
    </location>
</feature>
<name>A0A0C3NW42_PISTI</name>
<organism evidence="4 5">
    <name type="scientific">Pisolithus tinctorius Marx 270</name>
    <dbReference type="NCBI Taxonomy" id="870435"/>
    <lineage>
        <taxon>Eukaryota</taxon>
        <taxon>Fungi</taxon>
        <taxon>Dikarya</taxon>
        <taxon>Basidiomycota</taxon>
        <taxon>Agaricomycotina</taxon>
        <taxon>Agaricomycetes</taxon>
        <taxon>Agaricomycetidae</taxon>
        <taxon>Boletales</taxon>
        <taxon>Sclerodermatineae</taxon>
        <taxon>Pisolithaceae</taxon>
        <taxon>Pisolithus</taxon>
    </lineage>
</organism>
<accession>A0A0C3NW42</accession>
<evidence type="ECO:0000313" key="4">
    <source>
        <dbReference type="EMBL" id="KIN99388.1"/>
    </source>
</evidence>
<sequence length="292" mass="31877">MCTLCEQLAMLGQSITDDDFTAIILSSLPTSYDSNLTAMMSLVLVMQKDLSLDFMIKVVSNEYDRCQTWTKRGNSGNSGNSEDTAYSVKDGKKSTCKNCGKKGHARDQCWEEGGGKAGQAPKWFHNKGKGKKKEKGTSKVATVASATASLSTQTSIDSEPDGETILFNSGASCHMFSYHSKFLDYKPIIPKPITTADNHTFHAIGKGDLAISLPNSTAKTHIQFKDMLYAPKMGITLISVSKLDVTCEELLHKLVCCKQINIGDTCSNTPPQCSQPLEINSHTKRKVFMLLA</sequence>
<dbReference type="GO" id="GO:0003676">
    <property type="term" value="F:nucleic acid binding"/>
    <property type="evidence" value="ECO:0007669"/>
    <property type="project" value="InterPro"/>
</dbReference>
<reference evidence="4 5" key="1">
    <citation type="submission" date="2014-04" db="EMBL/GenBank/DDBJ databases">
        <authorList>
            <consortium name="DOE Joint Genome Institute"/>
            <person name="Kuo A."/>
            <person name="Kohler A."/>
            <person name="Costa M.D."/>
            <person name="Nagy L.G."/>
            <person name="Floudas D."/>
            <person name="Copeland A."/>
            <person name="Barry K.W."/>
            <person name="Cichocki N."/>
            <person name="Veneault-Fourrey C."/>
            <person name="LaButti K."/>
            <person name="Lindquist E.A."/>
            <person name="Lipzen A."/>
            <person name="Lundell T."/>
            <person name="Morin E."/>
            <person name="Murat C."/>
            <person name="Sun H."/>
            <person name="Tunlid A."/>
            <person name="Henrissat B."/>
            <person name="Grigoriev I.V."/>
            <person name="Hibbett D.S."/>
            <person name="Martin F."/>
            <person name="Nordberg H.P."/>
            <person name="Cantor M.N."/>
            <person name="Hua S.X."/>
        </authorList>
    </citation>
    <scope>NUCLEOTIDE SEQUENCE [LARGE SCALE GENOMIC DNA]</scope>
    <source>
        <strain evidence="4 5">Marx 270</strain>
    </source>
</reference>
<proteinExistence type="predicted"/>
<keyword evidence="5" id="KW-1185">Reference proteome</keyword>
<dbReference type="PROSITE" id="PS50158">
    <property type="entry name" value="ZF_CCHC"/>
    <property type="match status" value="1"/>
</dbReference>
<keyword evidence="1" id="KW-0862">Zinc</keyword>
<keyword evidence="1" id="KW-0479">Metal-binding</keyword>
<dbReference type="AlphaFoldDB" id="A0A0C3NW42"/>
<dbReference type="HOGENOM" id="CLU_051225_2_0_1"/>
<evidence type="ECO:0000313" key="5">
    <source>
        <dbReference type="Proteomes" id="UP000054217"/>
    </source>
</evidence>
<dbReference type="InterPro" id="IPR001878">
    <property type="entry name" value="Znf_CCHC"/>
</dbReference>